<feature type="chain" id="PRO_5024461855" description="Cytochrome C Planctomycete-type domain-containing protein" evidence="4">
    <location>
        <begin position="22"/>
        <end position="938"/>
    </location>
</feature>
<dbReference type="InterPro" id="IPR019775">
    <property type="entry name" value="WD40_repeat_CS"/>
</dbReference>
<dbReference type="PROSITE" id="PS00678">
    <property type="entry name" value="WD_REPEATS_1"/>
    <property type="match status" value="1"/>
</dbReference>
<feature type="repeat" description="WD" evidence="3">
    <location>
        <begin position="223"/>
        <end position="264"/>
    </location>
</feature>
<organism evidence="6 7">
    <name type="scientific">Roseiconus nitratireducens</name>
    <dbReference type="NCBI Taxonomy" id="2605748"/>
    <lineage>
        <taxon>Bacteria</taxon>
        <taxon>Pseudomonadati</taxon>
        <taxon>Planctomycetota</taxon>
        <taxon>Planctomycetia</taxon>
        <taxon>Pirellulales</taxon>
        <taxon>Pirellulaceae</taxon>
        <taxon>Roseiconus</taxon>
    </lineage>
</organism>
<evidence type="ECO:0000259" key="5">
    <source>
        <dbReference type="Pfam" id="PF07635"/>
    </source>
</evidence>
<dbReference type="SUPFAM" id="SSF46626">
    <property type="entry name" value="Cytochrome c"/>
    <property type="match status" value="1"/>
</dbReference>
<dbReference type="SMART" id="SM00320">
    <property type="entry name" value="WD40"/>
    <property type="match status" value="6"/>
</dbReference>
<protein>
    <recommendedName>
        <fullName evidence="5">Cytochrome C Planctomycete-type domain-containing protein</fullName>
    </recommendedName>
</protein>
<dbReference type="PANTHER" id="PTHR19848">
    <property type="entry name" value="WD40 REPEAT PROTEIN"/>
    <property type="match status" value="1"/>
</dbReference>
<comment type="caution">
    <text evidence="6">The sequence shown here is derived from an EMBL/GenBank/DDBJ whole genome shotgun (WGS) entry which is preliminary data.</text>
</comment>
<dbReference type="GO" id="GO:0020037">
    <property type="term" value="F:heme binding"/>
    <property type="evidence" value="ECO:0007669"/>
    <property type="project" value="InterPro"/>
</dbReference>
<dbReference type="GO" id="GO:0009055">
    <property type="term" value="F:electron transfer activity"/>
    <property type="evidence" value="ECO:0007669"/>
    <property type="project" value="InterPro"/>
</dbReference>
<feature type="domain" description="Cytochrome C Planctomycete-type" evidence="5">
    <location>
        <begin position="39"/>
        <end position="96"/>
    </location>
</feature>
<dbReference type="Proteomes" id="UP000324479">
    <property type="component" value="Unassembled WGS sequence"/>
</dbReference>
<keyword evidence="1 3" id="KW-0853">WD repeat</keyword>
<accession>A0A5M6D343</accession>
<dbReference type="InterPro" id="IPR036909">
    <property type="entry name" value="Cyt_c-like_dom_sf"/>
</dbReference>
<keyword evidence="7" id="KW-1185">Reference proteome</keyword>
<dbReference type="EMBL" id="VWOX01000012">
    <property type="protein sequence ID" value="KAA5540712.1"/>
    <property type="molecule type" value="Genomic_DNA"/>
</dbReference>
<gene>
    <name evidence="6" type="ORF">FYK55_20195</name>
</gene>
<dbReference type="PANTHER" id="PTHR19848:SF8">
    <property type="entry name" value="F-BOX AND WD REPEAT DOMAIN CONTAINING 7"/>
    <property type="match status" value="1"/>
</dbReference>
<proteinExistence type="predicted"/>
<feature type="repeat" description="WD" evidence="3">
    <location>
        <begin position="307"/>
        <end position="348"/>
    </location>
</feature>
<dbReference type="Gene3D" id="2.130.10.10">
    <property type="entry name" value="YVTN repeat-like/Quinoprotein amine dehydrogenase"/>
    <property type="match status" value="3"/>
</dbReference>
<dbReference type="InterPro" id="IPR001680">
    <property type="entry name" value="WD40_rpt"/>
</dbReference>
<dbReference type="PROSITE" id="PS50294">
    <property type="entry name" value="WD_REPEATS_REGION"/>
    <property type="match status" value="3"/>
</dbReference>
<dbReference type="Pfam" id="PF07635">
    <property type="entry name" value="PSCyt1"/>
    <property type="match status" value="1"/>
</dbReference>
<feature type="repeat" description="WD" evidence="3">
    <location>
        <begin position="265"/>
        <end position="306"/>
    </location>
</feature>
<evidence type="ECO:0000256" key="2">
    <source>
        <dbReference type="ARBA" id="ARBA00022737"/>
    </source>
</evidence>
<evidence type="ECO:0000313" key="7">
    <source>
        <dbReference type="Proteomes" id="UP000324479"/>
    </source>
</evidence>
<dbReference type="SUPFAM" id="SSF50978">
    <property type="entry name" value="WD40 repeat-like"/>
    <property type="match status" value="1"/>
</dbReference>
<dbReference type="CDD" id="cd00200">
    <property type="entry name" value="WD40"/>
    <property type="match status" value="1"/>
</dbReference>
<evidence type="ECO:0000256" key="4">
    <source>
        <dbReference type="SAM" id="SignalP"/>
    </source>
</evidence>
<keyword evidence="2" id="KW-0677">Repeat</keyword>
<reference evidence="6 7" key="1">
    <citation type="submission" date="2019-08" db="EMBL/GenBank/DDBJ databases">
        <authorList>
            <person name="Dhanesh K."/>
            <person name="Kumar G."/>
            <person name="Sasikala C."/>
            <person name="Venkata Ramana C."/>
        </authorList>
    </citation>
    <scope>NUCLEOTIDE SEQUENCE [LARGE SCALE GENOMIC DNA]</scope>
    <source>
        <strain evidence="6 7">JC645</strain>
    </source>
</reference>
<dbReference type="Pfam" id="PF00400">
    <property type="entry name" value="WD40"/>
    <property type="match status" value="3"/>
</dbReference>
<dbReference type="InterPro" id="IPR015943">
    <property type="entry name" value="WD40/YVTN_repeat-like_dom_sf"/>
</dbReference>
<evidence type="ECO:0000313" key="6">
    <source>
        <dbReference type="EMBL" id="KAA5540712.1"/>
    </source>
</evidence>
<sequence length="938" mass="101263">MAVRLLLFSLLATLSSVAGFAADRVDYARDVYPILEMYCVGCHNTDDAQGGLVMDAFDGLIRGGDSGSAITPGTPGSSRLLLMASGKLDPVMPPDDAEGPDEQELATLAAWIEQGANGPEGDLPVKRQLRTPKIKPTFEGSSPITAIAISPDGRWTARGRFGEIEVSGSGQEVTTITDTDLGKINSLVFSPDSKQLLAASGLTGAYGRAAIYEVGDGKLVRELVGHRDTLYAATFSHDRSLIATAGYDRVIVLWDAATGEPLRELKGHNGAIFDLAFSPDDKILVSACADETAKVWRVADGQRLDTLSQPEGEVLSIAVTADGRFVVAGSGDNRLRVWRLVSVDRARINPLVATRFVDETPIVNFAISPNGDALVTIAQSGNLKVIRTADWQPVASLEPLGESATDLVFSPDGKTVTVSLMSGEVVRRDVPTLENTGTTAPESDLRTVYMDLGDPASLTETKLRQSMATNLPQSLDQDAGATTSENASSLVLDVERHVVIEGVISEPGEVDVYRWPANRGEVWAIDADHVDSGRLDPIVTVTDAAGVPVTRVRLQAVRDSYFTFRGKDSTQVGDFRIFNWQEMKLSEYLYAGGEVSRLWMHPRGPDSGFNVYPGEGTRWTYFGTSGTTHALGEPAYIVRPLPRGATPLANGLPVFDITYENDDDPFRKHGKDSRLLFTAPEDGLYRVRVTDTRGEGGAEYGYRLAIRPAEPGFEPRVEKIGKPLRPATGRECKVTVDRVDGYQGPVTFELEGLPDRLSSNFPVTVQEGQAYAVGMIWAGPNETGWDDTIEPRVKAWAMINGKRVERNVGTVGELAFDPATPSVVPRIVPLGSEVGTYENWTLQVPRGQTVSARVAIDRKEGFNNEVSFGKEFSGRNASQGVYVDNIGLNGLLILADATEREFFLTADETAVPGKRSFFLTAGVEGGLTSHPITVEVLP</sequence>
<evidence type="ECO:0000256" key="3">
    <source>
        <dbReference type="PROSITE-ProRule" id="PRU00221"/>
    </source>
</evidence>
<keyword evidence="4" id="KW-0732">Signal</keyword>
<dbReference type="InterPro" id="IPR011429">
    <property type="entry name" value="Cyt_c_Planctomycete-type"/>
</dbReference>
<dbReference type="PROSITE" id="PS50082">
    <property type="entry name" value="WD_REPEATS_2"/>
    <property type="match status" value="3"/>
</dbReference>
<dbReference type="RefSeq" id="WP_150078276.1">
    <property type="nucleotide sequence ID" value="NZ_VWOX01000012.1"/>
</dbReference>
<name>A0A5M6D343_9BACT</name>
<dbReference type="AlphaFoldDB" id="A0A5M6D343"/>
<evidence type="ECO:0000256" key="1">
    <source>
        <dbReference type="ARBA" id="ARBA00022574"/>
    </source>
</evidence>
<dbReference type="InterPro" id="IPR036322">
    <property type="entry name" value="WD40_repeat_dom_sf"/>
</dbReference>
<feature type="signal peptide" evidence="4">
    <location>
        <begin position="1"/>
        <end position="21"/>
    </location>
</feature>